<dbReference type="Gene3D" id="3.40.190.10">
    <property type="entry name" value="Periplasmic binding protein-like II"/>
    <property type="match status" value="2"/>
</dbReference>
<dbReference type="SUPFAM" id="SSF46785">
    <property type="entry name" value="Winged helix' DNA-binding domain"/>
    <property type="match status" value="1"/>
</dbReference>
<dbReference type="Proteomes" id="UP001501295">
    <property type="component" value="Unassembled WGS sequence"/>
</dbReference>
<comment type="caution">
    <text evidence="6">The sequence shown here is derived from an EMBL/GenBank/DDBJ whole genome shotgun (WGS) entry which is preliminary data.</text>
</comment>
<proteinExistence type="inferred from homology"/>
<dbReference type="InterPro" id="IPR005119">
    <property type="entry name" value="LysR_subst-bd"/>
</dbReference>
<dbReference type="SUPFAM" id="SSF53850">
    <property type="entry name" value="Periplasmic binding protein-like II"/>
    <property type="match status" value="1"/>
</dbReference>
<dbReference type="EMBL" id="BAABLM010000007">
    <property type="protein sequence ID" value="GAA4682620.1"/>
    <property type="molecule type" value="Genomic_DNA"/>
</dbReference>
<dbReference type="InterPro" id="IPR000847">
    <property type="entry name" value="LysR_HTH_N"/>
</dbReference>
<keyword evidence="2" id="KW-0805">Transcription regulation</keyword>
<name>A0ABP8W6U0_9MICO</name>
<evidence type="ECO:0000313" key="7">
    <source>
        <dbReference type="Proteomes" id="UP001501295"/>
    </source>
</evidence>
<dbReference type="Gene3D" id="1.10.10.10">
    <property type="entry name" value="Winged helix-like DNA-binding domain superfamily/Winged helix DNA-binding domain"/>
    <property type="match status" value="1"/>
</dbReference>
<keyword evidence="4" id="KW-0804">Transcription</keyword>
<evidence type="ECO:0000256" key="3">
    <source>
        <dbReference type="ARBA" id="ARBA00023125"/>
    </source>
</evidence>
<dbReference type="Pfam" id="PF03466">
    <property type="entry name" value="LysR_substrate"/>
    <property type="match status" value="1"/>
</dbReference>
<accession>A0ABP8W6U0</accession>
<keyword evidence="7" id="KW-1185">Reference proteome</keyword>
<gene>
    <name evidence="6" type="ORF">GCM10025780_30250</name>
</gene>
<dbReference type="PROSITE" id="PS50931">
    <property type="entry name" value="HTH_LYSR"/>
    <property type="match status" value="1"/>
</dbReference>
<comment type="similarity">
    <text evidence="1">Belongs to the LysR transcriptional regulatory family.</text>
</comment>
<evidence type="ECO:0000259" key="5">
    <source>
        <dbReference type="PROSITE" id="PS50931"/>
    </source>
</evidence>
<dbReference type="Pfam" id="PF00126">
    <property type="entry name" value="HTH_1"/>
    <property type="match status" value="1"/>
</dbReference>
<protein>
    <submittedName>
        <fullName evidence="6">LysR family transcriptional regulator</fullName>
    </submittedName>
</protein>
<feature type="domain" description="HTH lysR-type" evidence="5">
    <location>
        <begin position="1"/>
        <end position="53"/>
    </location>
</feature>
<evidence type="ECO:0000256" key="4">
    <source>
        <dbReference type="ARBA" id="ARBA00023163"/>
    </source>
</evidence>
<dbReference type="PRINTS" id="PR00039">
    <property type="entry name" value="HTHLYSR"/>
</dbReference>
<dbReference type="InterPro" id="IPR050950">
    <property type="entry name" value="HTH-type_LysR_regulators"/>
</dbReference>
<evidence type="ECO:0000256" key="1">
    <source>
        <dbReference type="ARBA" id="ARBA00009437"/>
    </source>
</evidence>
<keyword evidence="3" id="KW-0238">DNA-binding</keyword>
<dbReference type="InterPro" id="IPR036390">
    <property type="entry name" value="WH_DNA-bd_sf"/>
</dbReference>
<organism evidence="6 7">
    <name type="scientific">Frondihabitans cladoniiphilus</name>
    <dbReference type="NCBI Taxonomy" id="715785"/>
    <lineage>
        <taxon>Bacteria</taxon>
        <taxon>Bacillati</taxon>
        <taxon>Actinomycetota</taxon>
        <taxon>Actinomycetes</taxon>
        <taxon>Micrococcales</taxon>
        <taxon>Microbacteriaceae</taxon>
        <taxon>Frondihabitans</taxon>
    </lineage>
</organism>
<reference evidence="7" key="1">
    <citation type="journal article" date="2019" name="Int. J. Syst. Evol. Microbiol.">
        <title>The Global Catalogue of Microorganisms (GCM) 10K type strain sequencing project: providing services to taxonomists for standard genome sequencing and annotation.</title>
        <authorList>
            <consortium name="The Broad Institute Genomics Platform"/>
            <consortium name="The Broad Institute Genome Sequencing Center for Infectious Disease"/>
            <person name="Wu L."/>
            <person name="Ma J."/>
        </authorList>
    </citation>
    <scope>NUCLEOTIDE SEQUENCE [LARGE SCALE GENOMIC DNA]</scope>
    <source>
        <strain evidence="7">JCM 18956</strain>
    </source>
</reference>
<sequence length="294" mass="31488">MRYFLAVADTGSFTRAAEASFVAQSALSQQIARLEAELETPLFTRTSRSVRLTPAGEVLVPLARRILLDVQVARDEIDALDGLRHGRLRLGLIQSEATSIDTVQVMGEFHQLYPGIGLAVTYQTSSAMVNAVVRGELDLAVIGLDASELPDGVGRRLLASDPLVGVVSRGHDVDEARPIDVAALVDLGQFIHFASGTGLRRHVDAAFDRAGVPRQSDFEVGQIGDMIRLAGLGVGVAIVPRSSMNKGEHASSASQVKVLSLRDDLAVHPVSVVFDPVHPSPSTRAFLELMTKHC</sequence>
<dbReference type="InterPro" id="IPR036388">
    <property type="entry name" value="WH-like_DNA-bd_sf"/>
</dbReference>
<dbReference type="PANTHER" id="PTHR30419">
    <property type="entry name" value="HTH-TYPE TRANSCRIPTIONAL REGULATOR YBHD"/>
    <property type="match status" value="1"/>
</dbReference>
<evidence type="ECO:0000256" key="2">
    <source>
        <dbReference type="ARBA" id="ARBA00023015"/>
    </source>
</evidence>
<evidence type="ECO:0000313" key="6">
    <source>
        <dbReference type="EMBL" id="GAA4682620.1"/>
    </source>
</evidence>